<evidence type="ECO:0000313" key="3">
    <source>
        <dbReference type="EMBL" id="KAK7683051.1"/>
    </source>
</evidence>
<feature type="transmembrane region" description="Helical" evidence="1">
    <location>
        <begin position="20"/>
        <end position="43"/>
    </location>
</feature>
<keyword evidence="4" id="KW-1185">Reference proteome</keyword>
<proteinExistence type="predicted"/>
<sequence length="118" mass="13579">MADDSAWDVFLVQTRELKRYSIAAAVVILYYDYILTVVTEYNLYWVKSRLSWTSFLFFLNRYAALVAHIPAIIQSFWEISDDTLVICLHPEHMIDIDEIGVVLSSGSVKSIVRSLSQL</sequence>
<keyword evidence="1" id="KW-1133">Transmembrane helix</keyword>
<dbReference type="Proteomes" id="UP001385951">
    <property type="component" value="Unassembled WGS sequence"/>
</dbReference>
<evidence type="ECO:0000259" key="2">
    <source>
        <dbReference type="Pfam" id="PF20151"/>
    </source>
</evidence>
<gene>
    <name evidence="3" type="ORF">QCA50_013723</name>
</gene>
<organism evidence="3 4">
    <name type="scientific">Cerrena zonata</name>
    <dbReference type="NCBI Taxonomy" id="2478898"/>
    <lineage>
        <taxon>Eukaryota</taxon>
        <taxon>Fungi</taxon>
        <taxon>Dikarya</taxon>
        <taxon>Basidiomycota</taxon>
        <taxon>Agaricomycotina</taxon>
        <taxon>Agaricomycetes</taxon>
        <taxon>Polyporales</taxon>
        <taxon>Cerrenaceae</taxon>
        <taxon>Cerrena</taxon>
    </lineage>
</organism>
<protein>
    <recommendedName>
        <fullName evidence="2">DUF6533 domain-containing protein</fullName>
    </recommendedName>
</protein>
<evidence type="ECO:0000256" key="1">
    <source>
        <dbReference type="SAM" id="Phobius"/>
    </source>
</evidence>
<feature type="transmembrane region" description="Helical" evidence="1">
    <location>
        <begin position="55"/>
        <end position="77"/>
    </location>
</feature>
<keyword evidence="1" id="KW-0812">Transmembrane</keyword>
<keyword evidence="1" id="KW-0472">Membrane</keyword>
<accession>A0AAW0FQA8</accession>
<evidence type="ECO:0000313" key="4">
    <source>
        <dbReference type="Proteomes" id="UP001385951"/>
    </source>
</evidence>
<dbReference type="AlphaFoldDB" id="A0AAW0FQA8"/>
<dbReference type="InterPro" id="IPR045340">
    <property type="entry name" value="DUF6533"/>
</dbReference>
<name>A0AAW0FQA8_9APHY</name>
<comment type="caution">
    <text evidence="3">The sequence shown here is derived from an EMBL/GenBank/DDBJ whole genome shotgun (WGS) entry which is preliminary data.</text>
</comment>
<reference evidence="3 4" key="1">
    <citation type="submission" date="2022-09" db="EMBL/GenBank/DDBJ databases">
        <authorList>
            <person name="Palmer J.M."/>
        </authorList>
    </citation>
    <scope>NUCLEOTIDE SEQUENCE [LARGE SCALE GENOMIC DNA]</scope>
    <source>
        <strain evidence="3 4">DSM 7382</strain>
    </source>
</reference>
<dbReference type="Pfam" id="PF20151">
    <property type="entry name" value="DUF6533"/>
    <property type="match status" value="1"/>
</dbReference>
<dbReference type="EMBL" id="JASBNA010000032">
    <property type="protein sequence ID" value="KAK7683051.1"/>
    <property type="molecule type" value="Genomic_DNA"/>
</dbReference>
<feature type="domain" description="DUF6533" evidence="2">
    <location>
        <begin position="20"/>
        <end position="66"/>
    </location>
</feature>